<dbReference type="Proteomes" id="UP000584587">
    <property type="component" value="Unassembled WGS sequence"/>
</dbReference>
<gene>
    <name evidence="2" type="ORF">HER12_01605</name>
</gene>
<feature type="domain" description="Diphthamide synthase" evidence="1">
    <location>
        <begin position="5"/>
        <end position="193"/>
    </location>
</feature>
<reference evidence="2 3" key="1">
    <citation type="submission" date="2020-04" db="EMBL/GenBank/DDBJ databases">
        <title>Complete genome sequence of Spiroplasma platyhelix ATCC 51748, an insect isolate.</title>
        <authorList>
            <person name="Green E.A."/>
            <person name="Klassen J.L."/>
        </authorList>
    </citation>
    <scope>NUCLEOTIDE SEQUENCE [LARGE SCALE GENOMIC DNA]</scope>
    <source>
        <strain evidence="2 3">PALS-1</strain>
    </source>
</reference>
<dbReference type="AlphaFoldDB" id="A0A846U4R3"/>
<dbReference type="Gene3D" id="3.90.1490.10">
    <property type="entry name" value="putative n-type atp pyrophosphatase, domain 2"/>
    <property type="match status" value="1"/>
</dbReference>
<dbReference type="RefSeq" id="WP_168104919.1">
    <property type="nucleotide sequence ID" value="NZ_CP051215.1"/>
</dbReference>
<name>A0A846U4R3_9MOLU</name>
<dbReference type="Gene3D" id="3.40.50.620">
    <property type="entry name" value="HUPs"/>
    <property type="match status" value="1"/>
</dbReference>
<dbReference type="Pfam" id="PF01902">
    <property type="entry name" value="Diphthami_syn_2"/>
    <property type="match status" value="1"/>
</dbReference>
<dbReference type="SUPFAM" id="SSF52402">
    <property type="entry name" value="Adenine nucleotide alpha hydrolases-like"/>
    <property type="match status" value="1"/>
</dbReference>
<sequence length="197" mass="22986">MAKNKKALLWTGGKDCCLVLHLLEKKVDYLVTLVPKDFDDYSFKAHPIYIIKEQAKKLNLPLLFIEVEEPYEEGYKQAFLNLKEKHHIKTIYSGDIEYIGYSNNIIENSCKNNELKFIRPLWKKERMNLMNKLLSYKIQAQITWSNNPDYQNLLVGKVIDKQLIEELKQLPIDLSGEAGEYHTMVVECALFNEKSAN</sequence>
<comment type="caution">
    <text evidence="2">The sequence shown here is derived from an EMBL/GenBank/DDBJ whole genome shotgun (WGS) entry which is preliminary data.</text>
</comment>
<dbReference type="InterPro" id="IPR014729">
    <property type="entry name" value="Rossmann-like_a/b/a_fold"/>
</dbReference>
<protein>
    <recommendedName>
        <fullName evidence="1">Diphthamide synthase domain-containing protein</fullName>
    </recommendedName>
</protein>
<evidence type="ECO:0000259" key="1">
    <source>
        <dbReference type="Pfam" id="PF01902"/>
    </source>
</evidence>
<evidence type="ECO:0000313" key="2">
    <source>
        <dbReference type="EMBL" id="NKE38447.1"/>
    </source>
</evidence>
<dbReference type="InterPro" id="IPR002761">
    <property type="entry name" value="Diphthami_syn_dom"/>
</dbReference>
<organism evidence="2 3">
    <name type="scientific">Spiroplasma platyhelix PALS-1</name>
    <dbReference type="NCBI Taxonomy" id="1276218"/>
    <lineage>
        <taxon>Bacteria</taxon>
        <taxon>Bacillati</taxon>
        <taxon>Mycoplasmatota</taxon>
        <taxon>Mollicutes</taxon>
        <taxon>Entomoplasmatales</taxon>
        <taxon>Spiroplasmataceae</taxon>
        <taxon>Spiroplasma</taxon>
    </lineage>
</organism>
<proteinExistence type="predicted"/>
<keyword evidence="3" id="KW-1185">Reference proteome</keyword>
<accession>A0A846U4R3</accession>
<dbReference type="EMBL" id="JAAVVK010000001">
    <property type="protein sequence ID" value="NKE38447.1"/>
    <property type="molecule type" value="Genomic_DNA"/>
</dbReference>
<evidence type="ECO:0000313" key="3">
    <source>
        <dbReference type="Proteomes" id="UP000584587"/>
    </source>
</evidence>